<dbReference type="GO" id="GO:0005763">
    <property type="term" value="C:mitochondrial small ribosomal subunit"/>
    <property type="evidence" value="ECO:0007669"/>
    <property type="project" value="TreeGrafter"/>
</dbReference>
<evidence type="ECO:0000256" key="4">
    <source>
        <dbReference type="SAM" id="MobiDB-lite"/>
    </source>
</evidence>
<dbReference type="PRINTS" id="PR00395">
    <property type="entry name" value="RIBOSOMALS2"/>
</dbReference>
<evidence type="ECO:0000256" key="3">
    <source>
        <dbReference type="ARBA" id="ARBA00023274"/>
    </source>
</evidence>
<dbReference type="NCBIfam" id="TIGR01011">
    <property type="entry name" value="rpsB_bact"/>
    <property type="match status" value="1"/>
</dbReference>
<protein>
    <submittedName>
        <fullName evidence="5">Mitochondrial SSU ribosomal protein S2</fullName>
    </submittedName>
</protein>
<keyword evidence="3" id="KW-0687">Ribonucleoprotein</keyword>
<reference evidence="5" key="2">
    <citation type="submission" date="2023-05" db="EMBL/GenBank/DDBJ databases">
        <authorList>
            <consortium name="Lawrence Berkeley National Laboratory"/>
            <person name="Steindorff A."/>
            <person name="Hensen N."/>
            <person name="Bonometti L."/>
            <person name="Westerberg I."/>
            <person name="Brannstrom I.O."/>
            <person name="Guillou S."/>
            <person name="Cros-Aarteil S."/>
            <person name="Calhoun S."/>
            <person name="Haridas S."/>
            <person name="Kuo A."/>
            <person name="Mondo S."/>
            <person name="Pangilinan J."/>
            <person name="Riley R."/>
            <person name="Labutti K."/>
            <person name="Andreopoulos B."/>
            <person name="Lipzen A."/>
            <person name="Chen C."/>
            <person name="Yanf M."/>
            <person name="Daum C."/>
            <person name="Ng V."/>
            <person name="Clum A."/>
            <person name="Ohm R."/>
            <person name="Martin F."/>
            <person name="Silar P."/>
            <person name="Natvig D."/>
            <person name="Lalanne C."/>
            <person name="Gautier V."/>
            <person name="Ament-Velasquez S.L."/>
            <person name="Kruys A."/>
            <person name="Hutchinson M.I."/>
            <person name="Powell A.J."/>
            <person name="Barry K."/>
            <person name="Miller A.N."/>
            <person name="Grigoriev I.V."/>
            <person name="Debuchy R."/>
            <person name="Gladieux P."/>
            <person name="Thoren M.H."/>
            <person name="Johannesson H."/>
        </authorList>
    </citation>
    <scope>NUCLEOTIDE SEQUENCE</scope>
    <source>
        <strain evidence="5">PSN309</strain>
    </source>
</reference>
<evidence type="ECO:0000256" key="2">
    <source>
        <dbReference type="ARBA" id="ARBA00022980"/>
    </source>
</evidence>
<keyword evidence="2 5" id="KW-0689">Ribosomal protein</keyword>
<dbReference type="PROSITE" id="PS00962">
    <property type="entry name" value="RIBOSOMAL_S2_1"/>
    <property type="match status" value="1"/>
</dbReference>
<dbReference type="Pfam" id="PF00318">
    <property type="entry name" value="Ribosomal_S2"/>
    <property type="match status" value="1"/>
</dbReference>
<comment type="similarity">
    <text evidence="1">Belongs to the universal ribosomal protein uS2 family.</text>
</comment>
<comment type="caution">
    <text evidence="5">The sequence shown here is derived from an EMBL/GenBank/DDBJ whole genome shotgun (WGS) entry which is preliminary data.</text>
</comment>
<evidence type="ECO:0000313" key="5">
    <source>
        <dbReference type="EMBL" id="KAK4186950.1"/>
    </source>
</evidence>
<organism evidence="5 6">
    <name type="scientific">Podospora australis</name>
    <dbReference type="NCBI Taxonomy" id="1536484"/>
    <lineage>
        <taxon>Eukaryota</taxon>
        <taxon>Fungi</taxon>
        <taxon>Dikarya</taxon>
        <taxon>Ascomycota</taxon>
        <taxon>Pezizomycotina</taxon>
        <taxon>Sordariomycetes</taxon>
        <taxon>Sordariomycetidae</taxon>
        <taxon>Sordariales</taxon>
        <taxon>Podosporaceae</taxon>
        <taxon>Podospora</taxon>
    </lineage>
</organism>
<keyword evidence="6" id="KW-1185">Reference proteome</keyword>
<dbReference type="AlphaFoldDB" id="A0AAN6WT57"/>
<name>A0AAN6WT57_9PEZI</name>
<dbReference type="GO" id="GO:0003735">
    <property type="term" value="F:structural constituent of ribosome"/>
    <property type="evidence" value="ECO:0007669"/>
    <property type="project" value="InterPro"/>
</dbReference>
<dbReference type="SUPFAM" id="SSF52313">
    <property type="entry name" value="Ribosomal protein S2"/>
    <property type="match status" value="1"/>
</dbReference>
<evidence type="ECO:0000313" key="6">
    <source>
        <dbReference type="Proteomes" id="UP001302126"/>
    </source>
</evidence>
<dbReference type="PANTHER" id="PTHR12534">
    <property type="entry name" value="30S RIBOSOMAL PROTEIN S2 PROKARYOTIC AND ORGANELLAR"/>
    <property type="match status" value="1"/>
</dbReference>
<dbReference type="InterPro" id="IPR001865">
    <property type="entry name" value="Ribosomal_uS2"/>
</dbReference>
<dbReference type="EMBL" id="MU864412">
    <property type="protein sequence ID" value="KAK4186950.1"/>
    <property type="molecule type" value="Genomic_DNA"/>
</dbReference>
<dbReference type="Gene3D" id="3.40.50.10490">
    <property type="entry name" value="Glucose-6-phosphate isomerase like protein, domain 1"/>
    <property type="match status" value="1"/>
</dbReference>
<dbReference type="Proteomes" id="UP001302126">
    <property type="component" value="Unassembled WGS sequence"/>
</dbReference>
<sequence>MVRASRWCGCWISKNKSTGHLQLDDRRFGEKLIRLDPEPFQLVHDSYTSIPAMIVRNFGLRHGRQVLAAPSSCLVRAASTQATVAVAEEHRAVSASDAAALERIKARKLKLEIQKMPKAFMKKQAYHKETHKWGSQIERRYVPDEILRNPPHDASLEDLMAAQVHMGHYTSRWNPANSRYIYGERSGIHIIALETTAAHLRRAARVVEEVSYHGGLVLFVGTRKGQKPIVVRASELAGACYLFSKWLPGMISNKDTALANGDVVVVDELDRPLEGFEEHLQDRRPLSPDLVVCLNPLENYVLLQECAKANIPTIGVIDTDADPSWVTYQIPGNDDSIRSISLLAMVLARAGERGQERRLADAREGVVKWENPREVQQFILRAKSAERRKEKEALEKAAEELEKERKTSERLTDEEILEKLLA</sequence>
<accession>A0AAN6WT57</accession>
<dbReference type="PANTHER" id="PTHR12534:SF0">
    <property type="entry name" value="SMALL RIBOSOMAL SUBUNIT PROTEIN US2M"/>
    <property type="match status" value="1"/>
</dbReference>
<dbReference type="InterPro" id="IPR023591">
    <property type="entry name" value="Ribosomal_uS2_flav_dom_sf"/>
</dbReference>
<dbReference type="CDD" id="cd01425">
    <property type="entry name" value="RPS2"/>
    <property type="match status" value="1"/>
</dbReference>
<dbReference type="InterPro" id="IPR005706">
    <property type="entry name" value="Ribosomal_uS2_bac/mit/plastid"/>
</dbReference>
<dbReference type="GO" id="GO:0006412">
    <property type="term" value="P:translation"/>
    <property type="evidence" value="ECO:0007669"/>
    <property type="project" value="InterPro"/>
</dbReference>
<feature type="region of interest" description="Disordered" evidence="4">
    <location>
        <begin position="391"/>
        <end position="410"/>
    </location>
</feature>
<gene>
    <name evidence="5" type="ORF">QBC35DRAFT_499937</name>
</gene>
<dbReference type="InterPro" id="IPR018130">
    <property type="entry name" value="Ribosomal_uS2_CS"/>
</dbReference>
<proteinExistence type="inferred from homology"/>
<reference evidence="5" key="1">
    <citation type="journal article" date="2023" name="Mol. Phylogenet. Evol.">
        <title>Genome-scale phylogeny and comparative genomics of the fungal order Sordariales.</title>
        <authorList>
            <person name="Hensen N."/>
            <person name="Bonometti L."/>
            <person name="Westerberg I."/>
            <person name="Brannstrom I.O."/>
            <person name="Guillou S."/>
            <person name="Cros-Aarteil S."/>
            <person name="Calhoun S."/>
            <person name="Haridas S."/>
            <person name="Kuo A."/>
            <person name="Mondo S."/>
            <person name="Pangilinan J."/>
            <person name="Riley R."/>
            <person name="LaButti K."/>
            <person name="Andreopoulos B."/>
            <person name="Lipzen A."/>
            <person name="Chen C."/>
            <person name="Yan M."/>
            <person name="Daum C."/>
            <person name="Ng V."/>
            <person name="Clum A."/>
            <person name="Steindorff A."/>
            <person name="Ohm R.A."/>
            <person name="Martin F."/>
            <person name="Silar P."/>
            <person name="Natvig D.O."/>
            <person name="Lalanne C."/>
            <person name="Gautier V."/>
            <person name="Ament-Velasquez S.L."/>
            <person name="Kruys A."/>
            <person name="Hutchinson M.I."/>
            <person name="Powell A.J."/>
            <person name="Barry K."/>
            <person name="Miller A.N."/>
            <person name="Grigoriev I.V."/>
            <person name="Debuchy R."/>
            <person name="Gladieux P."/>
            <person name="Hiltunen Thoren M."/>
            <person name="Johannesson H."/>
        </authorList>
    </citation>
    <scope>NUCLEOTIDE SEQUENCE</scope>
    <source>
        <strain evidence="5">PSN309</strain>
    </source>
</reference>
<dbReference type="HAMAP" id="MF_00291_B">
    <property type="entry name" value="Ribosomal_uS2_B"/>
    <property type="match status" value="1"/>
</dbReference>
<evidence type="ECO:0000256" key="1">
    <source>
        <dbReference type="ARBA" id="ARBA00006242"/>
    </source>
</evidence>